<accession>A0A7I8KNS4</accession>
<keyword evidence="7" id="KW-1185">Reference proteome</keyword>
<dbReference type="PANTHER" id="PTHR48032">
    <property type="entry name" value="RNA-BINDING PROTEIN MUSASHI HOMOLOG RBP6"/>
    <property type="match status" value="1"/>
</dbReference>
<evidence type="ECO:0000256" key="3">
    <source>
        <dbReference type="PROSITE-ProRule" id="PRU00176"/>
    </source>
</evidence>
<feature type="region of interest" description="Disordered" evidence="4">
    <location>
        <begin position="124"/>
        <end position="162"/>
    </location>
</feature>
<proteinExistence type="predicted"/>
<feature type="compositionally biased region" description="Basic and acidic residues" evidence="4">
    <location>
        <begin position="124"/>
        <end position="137"/>
    </location>
</feature>
<dbReference type="PANTHER" id="PTHR48032:SF12">
    <property type="entry name" value="RRM DOMAIN-CONTAINING PROTEIN"/>
    <property type="match status" value="1"/>
</dbReference>
<feature type="region of interest" description="Disordered" evidence="4">
    <location>
        <begin position="1"/>
        <end position="45"/>
    </location>
</feature>
<dbReference type="GO" id="GO:0003729">
    <property type="term" value="F:mRNA binding"/>
    <property type="evidence" value="ECO:0007669"/>
    <property type="project" value="TreeGrafter"/>
</dbReference>
<sequence length="434" mass="43650">MESSPSPPSPSAASPPAAPAANGAAVSTSNGGGGGGNGVGEPGKLFVGGIPWDATEDALRDYFGKYGDVTEAIIMRERGTGNARGFGFVSFSDPSAADKAIQDTAAKHAILGRPVEVKRAIPRGEQHQNHQHQFSDHHHQHHGKPSSKSGGGRAAAATGDSGQAKTKKIFVGGLSANVTQEEFRGYFEKFGKITDVVVMYDSATHRPRGFGFITFESEESADGAVETTFQTLNGKTVEVKKAIPRDGGGGAGVGGGDGGGGGKNGFYYGRSAQSPRTAGNGRGAILDGYGGGGMYPPYGHRLGGGFQGYGAAAAPPYSPYGYAAAGAGEGYGFGGYGVGYGAPPFAGPRGAWNGAGYVVGGRRSPLPYGAAAGFFPGYFPGAAAGPYVGVGGGGYHGFPASGNGKWTQADGGGGCGDHQVNGAAHDENGKSDNR</sequence>
<dbReference type="GO" id="GO:0006417">
    <property type="term" value="P:regulation of translation"/>
    <property type="evidence" value="ECO:0007669"/>
    <property type="project" value="TreeGrafter"/>
</dbReference>
<dbReference type="Gene3D" id="3.30.70.330">
    <property type="match status" value="2"/>
</dbReference>
<feature type="compositionally biased region" description="Basic and acidic residues" evidence="4">
    <location>
        <begin position="424"/>
        <end position="434"/>
    </location>
</feature>
<organism evidence="6 7">
    <name type="scientific">Spirodela intermedia</name>
    <name type="common">Intermediate duckweed</name>
    <dbReference type="NCBI Taxonomy" id="51605"/>
    <lineage>
        <taxon>Eukaryota</taxon>
        <taxon>Viridiplantae</taxon>
        <taxon>Streptophyta</taxon>
        <taxon>Embryophyta</taxon>
        <taxon>Tracheophyta</taxon>
        <taxon>Spermatophyta</taxon>
        <taxon>Magnoliopsida</taxon>
        <taxon>Liliopsida</taxon>
        <taxon>Araceae</taxon>
        <taxon>Lemnoideae</taxon>
        <taxon>Spirodela</taxon>
    </lineage>
</organism>
<feature type="compositionally biased region" description="Low complexity" evidence="4">
    <location>
        <begin position="11"/>
        <end position="29"/>
    </location>
</feature>
<feature type="region of interest" description="Disordered" evidence="4">
    <location>
        <begin position="406"/>
        <end position="434"/>
    </location>
</feature>
<evidence type="ECO:0000259" key="5">
    <source>
        <dbReference type="PROSITE" id="PS50102"/>
    </source>
</evidence>
<evidence type="ECO:0000256" key="1">
    <source>
        <dbReference type="ARBA" id="ARBA00022737"/>
    </source>
</evidence>
<dbReference type="AlphaFoldDB" id="A0A7I8KNS4"/>
<evidence type="ECO:0000256" key="2">
    <source>
        <dbReference type="ARBA" id="ARBA00022884"/>
    </source>
</evidence>
<dbReference type="InterPro" id="IPR035979">
    <property type="entry name" value="RBD_domain_sf"/>
</dbReference>
<evidence type="ECO:0000313" key="6">
    <source>
        <dbReference type="EMBL" id="CAA7399453.1"/>
    </source>
</evidence>
<dbReference type="SMART" id="SM00360">
    <property type="entry name" value="RRM"/>
    <property type="match status" value="2"/>
</dbReference>
<protein>
    <recommendedName>
        <fullName evidence="5">RRM domain-containing protein</fullName>
    </recommendedName>
</protein>
<dbReference type="SUPFAM" id="SSF54928">
    <property type="entry name" value="RNA-binding domain, RBD"/>
    <property type="match status" value="2"/>
</dbReference>
<dbReference type="OrthoDB" id="1875751at2759"/>
<reference evidence="6" key="1">
    <citation type="submission" date="2020-02" db="EMBL/GenBank/DDBJ databases">
        <authorList>
            <person name="Scholz U."/>
            <person name="Mascher M."/>
            <person name="Fiebig A."/>
        </authorList>
    </citation>
    <scope>NUCLEOTIDE SEQUENCE</scope>
</reference>
<keyword evidence="2 3" id="KW-0694">RNA-binding</keyword>
<dbReference type="InterPro" id="IPR000504">
    <property type="entry name" value="RRM_dom"/>
</dbReference>
<dbReference type="EMBL" id="LR746270">
    <property type="protein sequence ID" value="CAA7399453.1"/>
    <property type="molecule type" value="Genomic_DNA"/>
</dbReference>
<feature type="compositionally biased region" description="Gly residues" evidence="4">
    <location>
        <begin position="30"/>
        <end position="41"/>
    </location>
</feature>
<feature type="compositionally biased region" description="Pro residues" evidence="4">
    <location>
        <begin position="1"/>
        <end position="10"/>
    </location>
</feature>
<feature type="domain" description="RRM" evidence="5">
    <location>
        <begin position="43"/>
        <end position="122"/>
    </location>
</feature>
<keyword evidence="1" id="KW-0677">Repeat</keyword>
<evidence type="ECO:0000256" key="4">
    <source>
        <dbReference type="SAM" id="MobiDB-lite"/>
    </source>
</evidence>
<feature type="domain" description="RRM" evidence="5">
    <location>
        <begin position="167"/>
        <end position="244"/>
    </location>
</feature>
<dbReference type="Proteomes" id="UP000663760">
    <property type="component" value="Chromosome 7"/>
</dbReference>
<dbReference type="InterPro" id="IPR012677">
    <property type="entry name" value="Nucleotide-bd_a/b_plait_sf"/>
</dbReference>
<name>A0A7I8KNS4_SPIIN</name>
<gene>
    <name evidence="6" type="ORF">SI8410_07010123</name>
</gene>
<dbReference type="Pfam" id="PF00076">
    <property type="entry name" value="RRM_1"/>
    <property type="match status" value="2"/>
</dbReference>
<evidence type="ECO:0000313" key="7">
    <source>
        <dbReference type="Proteomes" id="UP000663760"/>
    </source>
</evidence>
<dbReference type="PROSITE" id="PS50102">
    <property type="entry name" value="RRM"/>
    <property type="match status" value="2"/>
</dbReference>